<accession>A0A369MRY7</accession>
<evidence type="ECO:0000256" key="3">
    <source>
        <dbReference type="ARBA" id="ARBA00023163"/>
    </source>
</evidence>
<feature type="transmembrane region" description="Helical" evidence="4">
    <location>
        <begin position="160"/>
        <end position="181"/>
    </location>
</feature>
<dbReference type="Proteomes" id="UP000253752">
    <property type="component" value="Unassembled WGS sequence"/>
</dbReference>
<feature type="transmembrane region" description="Helical" evidence="4">
    <location>
        <begin position="94"/>
        <end position="114"/>
    </location>
</feature>
<evidence type="ECO:0000256" key="1">
    <source>
        <dbReference type="ARBA" id="ARBA00023015"/>
    </source>
</evidence>
<dbReference type="RefSeq" id="WP_009305978.1">
    <property type="nucleotide sequence ID" value="NZ_CP089334.1"/>
</dbReference>
<feature type="transmembrane region" description="Helical" evidence="4">
    <location>
        <begin position="373"/>
        <end position="393"/>
    </location>
</feature>
<keyword evidence="4" id="KW-0812">Transmembrane</keyword>
<dbReference type="InterPro" id="IPR036388">
    <property type="entry name" value="WH-like_DNA-bd_sf"/>
</dbReference>
<dbReference type="GO" id="GO:0006355">
    <property type="term" value="P:regulation of DNA-templated transcription"/>
    <property type="evidence" value="ECO:0007669"/>
    <property type="project" value="InterPro"/>
</dbReference>
<sequence>MNHHALINEQRERSLVLHRLAESIAARPFLLAALTLYWTWVNMAFQGPLFFPSVALESGLLFPSWIGPVGVSAVAYFTLGAWFKRTNVVFRQRWYIGAIAAVMACGALLSYLWIELCDASLAQATGAALYALGSLGIGLGTACLLIEWGRVFGYLGPREVLFHGIVAMLLSALLICLLSFLPLAFGQVLFVAIPVPLSVCWYRAMRSFPRKTLFDHGMNATLRTPYKFLVTALLHGLALGVLLGSAVVQADGSNTVLLNALSFVVAALLLLLTAVFVKMDFNHLIYQVGFGIMATGALFIALFGAIPALGQSVQFVGFCYVHLIMWGLCAYLTKTFNLPATWVVALPTGCLMLGQLIGGSTASILVQQEQAGYWMQVMATVVSFVLLMAALLMMSNLNLTTGWGIAQPGGTARSDDSLDAAVQVIVVESGITPREADTLALLARGRNRKHISEELVVSEETVKSHTSSIYHKLGVHTQQELLDLVEARAALLREAEQETPFA</sequence>
<dbReference type="Pfam" id="PF00196">
    <property type="entry name" value="GerE"/>
    <property type="match status" value="1"/>
</dbReference>
<keyword evidence="4" id="KW-0472">Membrane</keyword>
<evidence type="ECO:0000259" key="5">
    <source>
        <dbReference type="PROSITE" id="PS50043"/>
    </source>
</evidence>
<keyword evidence="3" id="KW-0804">Transcription</keyword>
<organism evidence="6 7">
    <name type="scientific">Eggerthella lenta</name>
    <name type="common">Eubacterium lentum</name>
    <dbReference type="NCBI Taxonomy" id="84112"/>
    <lineage>
        <taxon>Bacteria</taxon>
        <taxon>Bacillati</taxon>
        <taxon>Actinomycetota</taxon>
        <taxon>Coriobacteriia</taxon>
        <taxon>Eggerthellales</taxon>
        <taxon>Eggerthellaceae</taxon>
        <taxon>Eggerthella</taxon>
    </lineage>
</organism>
<dbReference type="PANTHER" id="PTHR44688">
    <property type="entry name" value="DNA-BINDING TRANSCRIPTIONAL ACTIVATOR DEVR_DOSR"/>
    <property type="match status" value="1"/>
</dbReference>
<feature type="transmembrane region" description="Helical" evidence="4">
    <location>
        <begin position="126"/>
        <end position="148"/>
    </location>
</feature>
<dbReference type="SMART" id="SM00421">
    <property type="entry name" value="HTH_LUXR"/>
    <property type="match status" value="1"/>
</dbReference>
<dbReference type="EMBL" id="PPTX01000008">
    <property type="protein sequence ID" value="RDB80051.1"/>
    <property type="molecule type" value="Genomic_DNA"/>
</dbReference>
<dbReference type="SUPFAM" id="SSF46894">
    <property type="entry name" value="C-terminal effector domain of the bipartite response regulators"/>
    <property type="match status" value="1"/>
</dbReference>
<feature type="transmembrane region" description="Helical" evidence="4">
    <location>
        <begin position="312"/>
        <end position="332"/>
    </location>
</feature>
<proteinExistence type="predicted"/>
<dbReference type="PROSITE" id="PS50043">
    <property type="entry name" value="HTH_LUXR_2"/>
    <property type="match status" value="1"/>
</dbReference>
<dbReference type="PANTHER" id="PTHR44688:SF16">
    <property type="entry name" value="DNA-BINDING TRANSCRIPTIONAL ACTIVATOR DEVR_DOSR"/>
    <property type="match status" value="1"/>
</dbReference>
<keyword evidence="4" id="KW-1133">Transmembrane helix</keyword>
<name>A0A369MRY7_EGGLN</name>
<feature type="domain" description="HTH luxR-type" evidence="5">
    <location>
        <begin position="424"/>
        <end position="489"/>
    </location>
</feature>
<feature type="transmembrane region" description="Helical" evidence="4">
    <location>
        <begin position="344"/>
        <end position="367"/>
    </location>
</feature>
<dbReference type="AlphaFoldDB" id="A0A369MRY7"/>
<feature type="transmembrane region" description="Helical" evidence="4">
    <location>
        <begin position="60"/>
        <end position="82"/>
    </location>
</feature>
<keyword evidence="1" id="KW-0805">Transcription regulation</keyword>
<evidence type="ECO:0000313" key="6">
    <source>
        <dbReference type="EMBL" id="RDB80051.1"/>
    </source>
</evidence>
<gene>
    <name evidence="6" type="ORF">C1872_06555</name>
</gene>
<dbReference type="Gene3D" id="1.10.10.10">
    <property type="entry name" value="Winged helix-like DNA-binding domain superfamily/Winged helix DNA-binding domain"/>
    <property type="match status" value="1"/>
</dbReference>
<dbReference type="CDD" id="cd06170">
    <property type="entry name" value="LuxR_C_like"/>
    <property type="match status" value="1"/>
</dbReference>
<comment type="caution">
    <text evidence="6">The sequence shown here is derived from an EMBL/GenBank/DDBJ whole genome shotgun (WGS) entry which is preliminary data.</text>
</comment>
<protein>
    <submittedName>
        <fullName evidence="6">LuxR family transcriptional regulator</fullName>
    </submittedName>
</protein>
<feature type="transmembrane region" description="Helical" evidence="4">
    <location>
        <begin position="20"/>
        <end position="40"/>
    </location>
</feature>
<keyword evidence="2" id="KW-0238">DNA-binding</keyword>
<dbReference type="PRINTS" id="PR00038">
    <property type="entry name" value="HTHLUXR"/>
</dbReference>
<feature type="transmembrane region" description="Helical" evidence="4">
    <location>
        <begin position="256"/>
        <end position="277"/>
    </location>
</feature>
<evidence type="ECO:0000313" key="7">
    <source>
        <dbReference type="Proteomes" id="UP000253752"/>
    </source>
</evidence>
<dbReference type="InterPro" id="IPR016032">
    <property type="entry name" value="Sig_transdc_resp-reg_C-effctor"/>
</dbReference>
<evidence type="ECO:0000256" key="2">
    <source>
        <dbReference type="ARBA" id="ARBA00023125"/>
    </source>
</evidence>
<dbReference type="InterPro" id="IPR000792">
    <property type="entry name" value="Tscrpt_reg_LuxR_C"/>
</dbReference>
<reference evidence="6 7" key="1">
    <citation type="journal article" date="2018" name="Elife">
        <title>Discovery and characterization of a prevalent human gut bacterial enzyme sufficient for the inactivation of a family of plant toxins.</title>
        <authorList>
            <person name="Koppel N."/>
            <person name="Bisanz J.E."/>
            <person name="Pandelia M.E."/>
            <person name="Turnbaugh P.J."/>
            <person name="Balskus E.P."/>
        </authorList>
    </citation>
    <scope>NUCLEOTIDE SEQUENCE [LARGE SCALE GENOMIC DNA]</scope>
    <source>
        <strain evidence="6 7">MR1 #12</strain>
    </source>
</reference>
<feature type="transmembrane region" description="Helical" evidence="4">
    <location>
        <begin position="226"/>
        <end position="250"/>
    </location>
</feature>
<feature type="transmembrane region" description="Helical" evidence="4">
    <location>
        <begin position="187"/>
        <end position="205"/>
    </location>
</feature>
<dbReference type="GO" id="GO:0003677">
    <property type="term" value="F:DNA binding"/>
    <property type="evidence" value="ECO:0007669"/>
    <property type="project" value="UniProtKB-KW"/>
</dbReference>
<feature type="transmembrane region" description="Helical" evidence="4">
    <location>
        <begin position="284"/>
        <end position="306"/>
    </location>
</feature>
<evidence type="ECO:0000256" key="4">
    <source>
        <dbReference type="SAM" id="Phobius"/>
    </source>
</evidence>